<dbReference type="CDD" id="cd00340">
    <property type="entry name" value="GSH_Peroxidase"/>
    <property type="match status" value="1"/>
</dbReference>
<evidence type="ECO:0000256" key="3">
    <source>
        <dbReference type="ARBA" id="ARBA00023002"/>
    </source>
</evidence>
<dbReference type="EMBL" id="SNRY01000779">
    <property type="protein sequence ID" value="KAA6336572.1"/>
    <property type="molecule type" value="Genomic_DNA"/>
</dbReference>
<evidence type="ECO:0000256" key="2">
    <source>
        <dbReference type="ARBA" id="ARBA00022559"/>
    </source>
</evidence>
<dbReference type="InterPro" id="IPR029759">
    <property type="entry name" value="GPX_AS"/>
</dbReference>
<dbReference type="PANTHER" id="PTHR11592:SF78">
    <property type="entry name" value="GLUTATHIONE PEROXIDASE"/>
    <property type="match status" value="1"/>
</dbReference>
<dbReference type="AlphaFoldDB" id="A0A5J4RT38"/>
<dbReference type="PROSITE" id="PS00460">
    <property type="entry name" value="GLUTATHIONE_PEROXID_1"/>
    <property type="match status" value="1"/>
</dbReference>
<dbReference type="PRINTS" id="PR01011">
    <property type="entry name" value="GLUTPROXDASE"/>
</dbReference>
<dbReference type="GO" id="GO:0004601">
    <property type="term" value="F:peroxidase activity"/>
    <property type="evidence" value="ECO:0007669"/>
    <property type="project" value="UniProtKB-KW"/>
</dbReference>
<keyword evidence="2" id="KW-0575">Peroxidase</keyword>
<dbReference type="SUPFAM" id="SSF52833">
    <property type="entry name" value="Thioredoxin-like"/>
    <property type="match status" value="1"/>
</dbReference>
<dbReference type="PROSITE" id="PS51355">
    <property type="entry name" value="GLUTATHIONE_PEROXID_3"/>
    <property type="match status" value="1"/>
</dbReference>
<evidence type="ECO:0000313" key="4">
    <source>
        <dbReference type="EMBL" id="KAA6336572.1"/>
    </source>
</evidence>
<dbReference type="InterPro" id="IPR000889">
    <property type="entry name" value="Glutathione_peroxidase"/>
</dbReference>
<dbReference type="PIRSF" id="PIRSF000303">
    <property type="entry name" value="Glutathion_perox"/>
    <property type="match status" value="1"/>
</dbReference>
<sequence length="191" mass="21644">MKRKTIFKSYCAKTLLAFISMAAIYTQPGTAQNKNFHDFTVKTIEGNDLNLSTFKGKKVLVVNVASKCGLTPQYEKLQALYEKYKNKDFVIIGFPANNFGAQEPGTNTEILAFCTSTYNVTFPMMSKISVKGDDIVPLYEWLTQKKLNGKQDAPVTWNFQKFMIGEQGNWVGFAEPKIDPLSEKIVEWIEK</sequence>
<reference evidence="4" key="1">
    <citation type="submission" date="2019-03" db="EMBL/GenBank/DDBJ databases">
        <title>Single cell metagenomics reveals metabolic interactions within the superorganism composed of flagellate Streblomastix strix and complex community of Bacteroidetes bacteria on its surface.</title>
        <authorList>
            <person name="Treitli S.C."/>
            <person name="Kolisko M."/>
            <person name="Husnik F."/>
            <person name="Keeling P."/>
            <person name="Hampl V."/>
        </authorList>
    </citation>
    <scope>NUCLEOTIDE SEQUENCE</scope>
    <source>
        <strain evidence="4">STM</strain>
    </source>
</reference>
<evidence type="ECO:0008006" key="5">
    <source>
        <dbReference type="Google" id="ProtNLM"/>
    </source>
</evidence>
<protein>
    <recommendedName>
        <fullName evidence="5">Glutathione peroxidase</fullName>
    </recommendedName>
</protein>
<dbReference type="GO" id="GO:0034599">
    <property type="term" value="P:cellular response to oxidative stress"/>
    <property type="evidence" value="ECO:0007669"/>
    <property type="project" value="TreeGrafter"/>
</dbReference>
<dbReference type="Gene3D" id="3.40.30.10">
    <property type="entry name" value="Glutaredoxin"/>
    <property type="match status" value="1"/>
</dbReference>
<dbReference type="Pfam" id="PF00255">
    <property type="entry name" value="GSHPx"/>
    <property type="match status" value="1"/>
</dbReference>
<keyword evidence="3" id="KW-0560">Oxidoreductase</keyword>
<comment type="caution">
    <text evidence="4">The sequence shown here is derived from an EMBL/GenBank/DDBJ whole genome shotgun (WGS) entry which is preliminary data.</text>
</comment>
<organism evidence="4">
    <name type="scientific">termite gut metagenome</name>
    <dbReference type="NCBI Taxonomy" id="433724"/>
    <lineage>
        <taxon>unclassified sequences</taxon>
        <taxon>metagenomes</taxon>
        <taxon>organismal metagenomes</taxon>
    </lineage>
</organism>
<dbReference type="PANTHER" id="PTHR11592">
    <property type="entry name" value="GLUTATHIONE PEROXIDASE"/>
    <property type="match status" value="1"/>
</dbReference>
<dbReference type="FunFam" id="3.40.30.10:FF:000010">
    <property type="entry name" value="Glutathione peroxidase"/>
    <property type="match status" value="1"/>
</dbReference>
<dbReference type="InterPro" id="IPR036249">
    <property type="entry name" value="Thioredoxin-like_sf"/>
</dbReference>
<proteinExistence type="inferred from homology"/>
<name>A0A5J4RT38_9ZZZZ</name>
<comment type="similarity">
    <text evidence="1">Belongs to the glutathione peroxidase family.</text>
</comment>
<accession>A0A5J4RT38</accession>
<gene>
    <name evidence="4" type="ORF">EZS27_015274</name>
</gene>
<evidence type="ECO:0000256" key="1">
    <source>
        <dbReference type="ARBA" id="ARBA00006926"/>
    </source>
</evidence>